<sequence>MVNAFVISPRAEKAIFKQLDALERQDQTSSSIHRIESDEDVSVHKNSETIPAQTSLTSQVTQMMQKMEMSLQTFVNERLIQSENNFQTFFNERLATLENKISEITQKTTVDTNIQGGAKDYNNKTVPELKLIAKERKIKRYSSMRKAELIDALEESDMTT</sequence>
<accession>A0A850T459</accession>
<protein>
    <submittedName>
        <fullName evidence="2">Rho termination factor N-terminal domain-containing protein</fullName>
    </submittedName>
</protein>
<dbReference type="Proteomes" id="UP000553343">
    <property type="component" value="Unassembled WGS sequence"/>
</dbReference>
<comment type="caution">
    <text evidence="2">The sequence shown here is derived from an EMBL/GenBank/DDBJ whole genome shotgun (WGS) entry which is preliminary data.</text>
</comment>
<evidence type="ECO:0000313" key="3">
    <source>
        <dbReference type="Proteomes" id="UP000553343"/>
    </source>
</evidence>
<feature type="domain" description="Rho termination factor-like N-terminal" evidence="1">
    <location>
        <begin position="120"/>
        <end position="160"/>
    </location>
</feature>
<evidence type="ECO:0000259" key="1">
    <source>
        <dbReference type="SMART" id="SM00959"/>
    </source>
</evidence>
<evidence type="ECO:0000313" key="2">
    <source>
        <dbReference type="EMBL" id="NWH06553.1"/>
    </source>
</evidence>
<reference evidence="2 3" key="1">
    <citation type="submission" date="2020-06" db="EMBL/GenBank/DDBJ databases">
        <title>High-quality draft genome of sulfate reducer Desulfobacter latus type strain AcrS2 isolated from marine sediment.</title>
        <authorList>
            <person name="Hoppe M."/>
            <person name="Larsen C.K."/>
            <person name="Marshall I.P.G."/>
            <person name="Schramm A."/>
            <person name="Marietou A.G."/>
        </authorList>
    </citation>
    <scope>NUCLEOTIDE SEQUENCE [LARGE SCALE GENOMIC DNA]</scope>
    <source>
        <strain evidence="2 3">AcRS2</strain>
    </source>
</reference>
<dbReference type="InterPro" id="IPR011112">
    <property type="entry name" value="Rho-like_N"/>
</dbReference>
<dbReference type="GO" id="GO:0006353">
    <property type="term" value="P:DNA-templated transcription termination"/>
    <property type="evidence" value="ECO:0007669"/>
    <property type="project" value="InterPro"/>
</dbReference>
<dbReference type="Pfam" id="PF07498">
    <property type="entry name" value="Rho_N"/>
    <property type="match status" value="1"/>
</dbReference>
<dbReference type="EMBL" id="JACADJ010000084">
    <property type="protein sequence ID" value="NWH06553.1"/>
    <property type="molecule type" value="Genomic_DNA"/>
</dbReference>
<dbReference type="Gene3D" id="1.10.720.30">
    <property type="entry name" value="SAP domain"/>
    <property type="match status" value="1"/>
</dbReference>
<gene>
    <name evidence="2" type="ORF">HXW94_16440</name>
</gene>
<name>A0A850T459_9BACT</name>
<dbReference type="InterPro" id="IPR036269">
    <property type="entry name" value="Rho_N_sf"/>
</dbReference>
<keyword evidence="3" id="KW-1185">Reference proteome</keyword>
<organism evidence="2 3">
    <name type="scientific">Desulfobacter latus</name>
    <dbReference type="NCBI Taxonomy" id="2292"/>
    <lineage>
        <taxon>Bacteria</taxon>
        <taxon>Pseudomonadati</taxon>
        <taxon>Thermodesulfobacteriota</taxon>
        <taxon>Desulfobacteria</taxon>
        <taxon>Desulfobacterales</taxon>
        <taxon>Desulfobacteraceae</taxon>
        <taxon>Desulfobacter</taxon>
    </lineage>
</organism>
<dbReference type="AlphaFoldDB" id="A0A850T459"/>
<dbReference type="SUPFAM" id="SSF68912">
    <property type="entry name" value="Rho N-terminal domain-like"/>
    <property type="match status" value="1"/>
</dbReference>
<proteinExistence type="predicted"/>
<dbReference type="InterPro" id="IPR036361">
    <property type="entry name" value="SAP_dom_sf"/>
</dbReference>
<dbReference type="SMART" id="SM00959">
    <property type="entry name" value="Rho_N"/>
    <property type="match status" value="1"/>
</dbReference>